<dbReference type="PROSITE" id="PS00198">
    <property type="entry name" value="4FE4S_FER_1"/>
    <property type="match status" value="1"/>
</dbReference>
<feature type="domain" description="4Fe-4S ferredoxin-type" evidence="5">
    <location>
        <begin position="327"/>
        <end position="356"/>
    </location>
</feature>
<dbReference type="PANTHER" id="PTHR24960:SF76">
    <property type="entry name" value="4FE-4S FERREDOXIN-TYPE DOMAIN-CONTAINING PROTEIN"/>
    <property type="match status" value="1"/>
</dbReference>
<name>A0A953M1A8_9BACT</name>
<protein>
    <submittedName>
        <fullName evidence="6">DUF362 domain-containing protein</fullName>
    </submittedName>
</protein>
<dbReference type="InterPro" id="IPR007160">
    <property type="entry name" value="DUF362"/>
</dbReference>
<comment type="caution">
    <text evidence="6">The sequence shown here is derived from an EMBL/GenBank/DDBJ whole genome shotgun (WGS) entry which is preliminary data.</text>
</comment>
<dbReference type="InterPro" id="IPR017896">
    <property type="entry name" value="4Fe4S_Fe-S-bd"/>
</dbReference>
<dbReference type="SUPFAM" id="SSF54862">
    <property type="entry name" value="4Fe-4S ferredoxins"/>
    <property type="match status" value="1"/>
</dbReference>
<keyword evidence="3" id="KW-0408">Iron</keyword>
<evidence type="ECO:0000259" key="5">
    <source>
        <dbReference type="PROSITE" id="PS51379"/>
    </source>
</evidence>
<reference evidence="6" key="2">
    <citation type="submission" date="2021-08" db="EMBL/GenBank/DDBJ databases">
        <authorList>
            <person name="Dalcin Martins P."/>
        </authorList>
    </citation>
    <scope>NUCLEOTIDE SEQUENCE</scope>
    <source>
        <strain evidence="6">MAG_39</strain>
    </source>
</reference>
<dbReference type="InterPro" id="IPR017900">
    <property type="entry name" value="4Fe4S_Fe_S_CS"/>
</dbReference>
<dbReference type="Pfam" id="PF04015">
    <property type="entry name" value="DUF362"/>
    <property type="match status" value="1"/>
</dbReference>
<evidence type="ECO:0000313" key="7">
    <source>
        <dbReference type="Proteomes" id="UP000705867"/>
    </source>
</evidence>
<sequence>MTKVYCKKASYDYAVIKPVVFEMMDLHCAGRIRAGSRVLIKPNLLAPAPPDKAIVTHPLIVKAAAEYALERGARVQVSDSQAMGTFERVLKESGIKEALRGLDVEWRELNTSVAIDIGEPFNRIEIARDVMEADVVINLPKLKTHAQMLLTLGIKNLFGCIVGLKKPEWHFRTGVNREMFAQLLVRIHKAVNPAVTLLDGILAMEGEGPGRSGVPREVGVIMGSSDAVALDVTVCRMLGLDPFSVFTNEAAKDLGYLPEEIEVKGELPEIRGYRFPEIVPLVFGPKALHGFMRRYLVQRPVQDDALCRLCGECWKYCPARAITRDRQKLAFDYEKCIRCYCCIEVCPHAALRTEEPLPGRLFKRLKRDSF</sequence>
<dbReference type="Gene3D" id="3.30.70.20">
    <property type="match status" value="1"/>
</dbReference>
<proteinExistence type="predicted"/>
<dbReference type="GO" id="GO:0051539">
    <property type="term" value="F:4 iron, 4 sulfur cluster binding"/>
    <property type="evidence" value="ECO:0007669"/>
    <property type="project" value="UniProtKB-KW"/>
</dbReference>
<evidence type="ECO:0000256" key="4">
    <source>
        <dbReference type="ARBA" id="ARBA00023014"/>
    </source>
</evidence>
<dbReference type="Pfam" id="PF13237">
    <property type="entry name" value="Fer4_10"/>
    <property type="match status" value="1"/>
</dbReference>
<gene>
    <name evidence="6" type="ORF">K8I29_05340</name>
</gene>
<dbReference type="AlphaFoldDB" id="A0A953M1A8"/>
<evidence type="ECO:0000256" key="2">
    <source>
        <dbReference type="ARBA" id="ARBA00022723"/>
    </source>
</evidence>
<evidence type="ECO:0000256" key="1">
    <source>
        <dbReference type="ARBA" id="ARBA00022485"/>
    </source>
</evidence>
<dbReference type="InterPro" id="IPR050157">
    <property type="entry name" value="PSI_iron-sulfur_center"/>
</dbReference>
<keyword evidence="2" id="KW-0479">Metal-binding</keyword>
<keyword evidence="1" id="KW-0004">4Fe-4S</keyword>
<dbReference type="Proteomes" id="UP000705867">
    <property type="component" value="Unassembled WGS sequence"/>
</dbReference>
<evidence type="ECO:0000313" key="6">
    <source>
        <dbReference type="EMBL" id="MBZ0155627.1"/>
    </source>
</evidence>
<dbReference type="PROSITE" id="PS51379">
    <property type="entry name" value="4FE4S_FER_2"/>
    <property type="match status" value="2"/>
</dbReference>
<dbReference type="GO" id="GO:0046872">
    <property type="term" value="F:metal ion binding"/>
    <property type="evidence" value="ECO:0007669"/>
    <property type="project" value="UniProtKB-KW"/>
</dbReference>
<dbReference type="EMBL" id="JAIOIV010000040">
    <property type="protein sequence ID" value="MBZ0155627.1"/>
    <property type="molecule type" value="Genomic_DNA"/>
</dbReference>
<dbReference type="PANTHER" id="PTHR24960">
    <property type="entry name" value="PHOTOSYSTEM I IRON-SULFUR CENTER-RELATED"/>
    <property type="match status" value="1"/>
</dbReference>
<reference evidence="6" key="1">
    <citation type="journal article" date="2021" name="bioRxiv">
        <title>Unraveling nitrogen, sulfur and carbon metabolic pathways and microbial community transcriptional responses to substrate deprivation and toxicity stresses in a bioreactor mimicking anoxic brackish coastal sediment conditions.</title>
        <authorList>
            <person name="Martins P.D."/>
            <person name="Echeveste M.J."/>
            <person name="Arshad A."/>
            <person name="Kurth J."/>
            <person name="Ouboter H."/>
            <person name="Jetten M.S.M."/>
            <person name="Welte C.U."/>
        </authorList>
    </citation>
    <scope>NUCLEOTIDE SEQUENCE</scope>
    <source>
        <strain evidence="6">MAG_39</strain>
    </source>
</reference>
<feature type="domain" description="4Fe-4S ferredoxin-type" evidence="5">
    <location>
        <begin position="298"/>
        <end position="326"/>
    </location>
</feature>
<accession>A0A953M1A8</accession>
<organism evidence="6 7">
    <name type="scientific">Candidatus Nitrobium versatile</name>
    <dbReference type="NCBI Taxonomy" id="2884831"/>
    <lineage>
        <taxon>Bacteria</taxon>
        <taxon>Pseudomonadati</taxon>
        <taxon>Nitrospirota</taxon>
        <taxon>Nitrospiria</taxon>
        <taxon>Nitrospirales</taxon>
        <taxon>Nitrospiraceae</taxon>
        <taxon>Candidatus Nitrobium</taxon>
    </lineage>
</organism>
<keyword evidence="4" id="KW-0411">Iron-sulfur</keyword>
<evidence type="ECO:0000256" key="3">
    <source>
        <dbReference type="ARBA" id="ARBA00023004"/>
    </source>
</evidence>